<dbReference type="InterPro" id="IPR017348">
    <property type="entry name" value="PIM1/2/3"/>
</dbReference>
<dbReference type="GO" id="GO:0006915">
    <property type="term" value="P:apoptotic process"/>
    <property type="evidence" value="ECO:0007669"/>
    <property type="project" value="UniProtKB-KW"/>
</dbReference>
<comment type="catalytic activity">
    <reaction evidence="19">
        <text>L-seryl-[protein] + ATP = O-phospho-L-seryl-[protein] + ADP + H(+)</text>
        <dbReference type="Rhea" id="RHEA:17989"/>
        <dbReference type="Rhea" id="RHEA-COMP:9863"/>
        <dbReference type="Rhea" id="RHEA-COMP:11604"/>
        <dbReference type="ChEBI" id="CHEBI:15378"/>
        <dbReference type="ChEBI" id="CHEBI:29999"/>
        <dbReference type="ChEBI" id="CHEBI:30616"/>
        <dbReference type="ChEBI" id="CHEBI:83421"/>
        <dbReference type="ChEBI" id="CHEBI:456216"/>
        <dbReference type="EC" id="2.7.11.1"/>
    </reaction>
</comment>
<reference evidence="23 24" key="1">
    <citation type="submission" date="2019-09" db="EMBL/GenBank/DDBJ databases">
        <title>Bird 10,000 Genomes (B10K) Project - Family phase.</title>
        <authorList>
            <person name="Zhang G."/>
        </authorList>
    </citation>
    <scope>NUCLEOTIDE SEQUENCE [LARGE SCALE GENOMIC DNA]</scope>
    <source>
        <strain evidence="23">B10K-DU-001-04</strain>
        <tissue evidence="23">Muscle</tissue>
    </source>
</reference>
<dbReference type="OrthoDB" id="10252171at2759"/>
<gene>
    <name evidence="23" type="primary">Pim1</name>
    <name evidence="23" type="ORF">EUBBOU_R01579</name>
</gene>
<comment type="subunit">
    <text evidence="17">Interacts with RP9. Interacts with HSP90AA1, this interaction stabilizes PIM1 protein levels. Interacts (ubiquitinated form) with HSP70 and promotes its proteasomal degradation.</text>
</comment>
<dbReference type="GO" id="GO:0005737">
    <property type="term" value="C:cytoplasm"/>
    <property type="evidence" value="ECO:0007669"/>
    <property type="project" value="TreeGrafter"/>
</dbReference>
<keyword evidence="24" id="KW-1185">Reference proteome</keyword>
<evidence type="ECO:0000259" key="22">
    <source>
        <dbReference type="PROSITE" id="PS50011"/>
    </source>
</evidence>
<keyword evidence="5" id="KW-0723">Serine/threonine-protein kinase</keyword>
<evidence type="ECO:0000256" key="15">
    <source>
        <dbReference type="ARBA" id="ARBA00023306"/>
    </source>
</evidence>
<comment type="cofactor">
    <cofactor evidence="1">
        <name>Mg(2+)</name>
        <dbReference type="ChEBI" id="CHEBI:18420"/>
    </cofactor>
</comment>
<evidence type="ECO:0000256" key="1">
    <source>
        <dbReference type="ARBA" id="ARBA00001946"/>
    </source>
</evidence>
<dbReference type="GO" id="GO:0004674">
    <property type="term" value="F:protein serine/threonine kinase activity"/>
    <property type="evidence" value="ECO:0007669"/>
    <property type="project" value="UniProtKB-KW"/>
</dbReference>
<evidence type="ECO:0000256" key="13">
    <source>
        <dbReference type="ARBA" id="ARBA00022843"/>
    </source>
</evidence>
<feature type="domain" description="Protein kinase" evidence="22">
    <location>
        <begin position="31"/>
        <end position="282"/>
    </location>
</feature>
<dbReference type="Pfam" id="PF00069">
    <property type="entry name" value="Pkinase"/>
    <property type="match status" value="1"/>
</dbReference>
<keyword evidence="9" id="KW-0547">Nucleotide-binding</keyword>
<evidence type="ECO:0000256" key="19">
    <source>
        <dbReference type="ARBA" id="ARBA00048679"/>
    </source>
</evidence>
<evidence type="ECO:0000256" key="2">
    <source>
        <dbReference type="ARBA" id="ARBA00004123"/>
    </source>
</evidence>
<proteinExistence type="inferred from homology"/>
<dbReference type="PROSITE" id="PS00108">
    <property type="entry name" value="PROTEIN_KINASE_ST"/>
    <property type="match status" value="1"/>
</dbReference>
<dbReference type="PANTHER" id="PTHR22984">
    <property type="entry name" value="SERINE/THREONINE-PROTEIN KINASE PIM"/>
    <property type="match status" value="1"/>
</dbReference>
<evidence type="ECO:0000313" key="23">
    <source>
        <dbReference type="EMBL" id="NXF85589.1"/>
    </source>
</evidence>
<accession>A0A7K8X476</accession>
<keyword evidence="13" id="KW-0832">Ubl conjugation</keyword>
<dbReference type="SMART" id="SM00220">
    <property type="entry name" value="S_TKc"/>
    <property type="match status" value="1"/>
</dbReference>
<evidence type="ECO:0000256" key="8">
    <source>
        <dbReference type="ARBA" id="ARBA00022703"/>
    </source>
</evidence>
<dbReference type="GO" id="GO:0043066">
    <property type="term" value="P:negative regulation of apoptotic process"/>
    <property type="evidence" value="ECO:0007669"/>
    <property type="project" value="InterPro"/>
</dbReference>
<evidence type="ECO:0000256" key="11">
    <source>
        <dbReference type="ARBA" id="ARBA00022840"/>
    </source>
</evidence>
<feature type="non-terminal residue" evidence="23">
    <location>
        <position position="1"/>
    </location>
</feature>
<evidence type="ECO:0000256" key="5">
    <source>
        <dbReference type="ARBA" id="ARBA00022527"/>
    </source>
</evidence>
<keyword evidence="11 21" id="KW-0067">ATP-binding</keyword>
<comment type="subcellular location">
    <subcellularLocation>
        <location evidence="2">Nucleus</location>
    </subcellularLocation>
</comment>
<dbReference type="InterPro" id="IPR051138">
    <property type="entry name" value="PIM_Ser/Thr_kinase"/>
</dbReference>
<keyword evidence="6" id="KW-0597">Phosphoprotein</keyword>
<keyword evidence="15" id="KW-0131">Cell cycle</keyword>
<dbReference type="PANTHER" id="PTHR22984:SF29">
    <property type="entry name" value="SERINE_THREONINE-PROTEIN KINASE PIM-1"/>
    <property type="match status" value="1"/>
</dbReference>
<dbReference type="EC" id="2.7.11.1" evidence="4"/>
<keyword evidence="8" id="KW-0053">Apoptosis</keyword>
<dbReference type="Gene3D" id="1.10.510.10">
    <property type="entry name" value="Transferase(Phosphotransferase) domain 1"/>
    <property type="match status" value="1"/>
</dbReference>
<evidence type="ECO:0000256" key="17">
    <source>
        <dbReference type="ARBA" id="ARBA00047040"/>
    </source>
</evidence>
<keyword evidence="12" id="KW-0460">Magnesium</keyword>
<dbReference type="InterPro" id="IPR011009">
    <property type="entry name" value="Kinase-like_dom_sf"/>
</dbReference>
<dbReference type="PIRSF" id="PIRSF037993">
    <property type="entry name" value="STPK_Pim-1"/>
    <property type="match status" value="1"/>
</dbReference>
<protein>
    <recommendedName>
        <fullName evidence="16">Serine/threonine-protein kinase pim-1</fullName>
        <ecNumber evidence="4">2.7.11.1</ecNumber>
    </recommendedName>
</protein>
<evidence type="ECO:0000256" key="6">
    <source>
        <dbReference type="ARBA" id="ARBA00022553"/>
    </source>
</evidence>
<evidence type="ECO:0000256" key="21">
    <source>
        <dbReference type="PIRSR" id="PIRSR037993-2"/>
    </source>
</evidence>
<evidence type="ECO:0000256" key="7">
    <source>
        <dbReference type="ARBA" id="ARBA00022679"/>
    </source>
</evidence>
<sequence>AGMLLSSLAHLRSGTGGELHSPKLQPGTARFGSAGVGGGGGGGGVLSSAAPLGLQVAIKHVARERISEWGELPNGTRVPMEIVLLNRVGSSFRGVIHLLDWFELPDSFVLVLERPEPSQDLFDFITERGSLSEELARGLFRQVLEAVRHCNNCGVLHRDIKDENIIVDLATGELKLIDFGSGTFLKDTVYTEFDGTRVYSPPEWVRYHRYHGRSATVWSLGVLLYDMVCGDVPFEQDEDIIRGQLLFRRRLSLECQHLIRWCLSMRPSDRPSLEDIFNHSWLQDIHLPQETAEIHLHSLIQEAGK</sequence>
<keyword evidence="14" id="KW-0539">Nucleus</keyword>
<keyword evidence="10 23" id="KW-0418">Kinase</keyword>
<evidence type="ECO:0000256" key="14">
    <source>
        <dbReference type="ARBA" id="ARBA00023242"/>
    </source>
</evidence>
<evidence type="ECO:0000256" key="4">
    <source>
        <dbReference type="ARBA" id="ARBA00012513"/>
    </source>
</evidence>
<dbReference type="Proteomes" id="UP000583613">
    <property type="component" value="Unassembled WGS sequence"/>
</dbReference>
<feature type="non-terminal residue" evidence="23">
    <location>
        <position position="305"/>
    </location>
</feature>
<evidence type="ECO:0000256" key="20">
    <source>
        <dbReference type="PIRSR" id="PIRSR037993-1"/>
    </source>
</evidence>
<feature type="binding site" evidence="21">
    <location>
        <position position="120"/>
    </location>
    <ligand>
        <name>ATP</name>
        <dbReference type="ChEBI" id="CHEBI:30616"/>
    </ligand>
</feature>
<dbReference type="EMBL" id="VWZE01002149">
    <property type="protein sequence ID" value="NXF85589.1"/>
    <property type="molecule type" value="Genomic_DNA"/>
</dbReference>
<feature type="binding site" evidence="21">
    <location>
        <position position="113"/>
    </location>
    <ligand>
        <name>ATP</name>
        <dbReference type="ChEBI" id="CHEBI:30616"/>
    </ligand>
</feature>
<evidence type="ECO:0000256" key="12">
    <source>
        <dbReference type="ARBA" id="ARBA00022842"/>
    </source>
</evidence>
<dbReference type="GO" id="GO:0005634">
    <property type="term" value="C:nucleus"/>
    <property type="evidence" value="ECO:0007669"/>
    <property type="project" value="UniProtKB-SubCell"/>
</dbReference>
<dbReference type="FunFam" id="1.10.510.10:FF:000209">
    <property type="entry name" value="Serine/threonine-protein kinase pim-1"/>
    <property type="match status" value="1"/>
</dbReference>
<evidence type="ECO:0000256" key="18">
    <source>
        <dbReference type="ARBA" id="ARBA00047899"/>
    </source>
</evidence>
<organism evidence="23 24">
    <name type="scientific">Eubucco bourcierii</name>
    <name type="common">red-headed barbet</name>
    <dbReference type="NCBI Taxonomy" id="91767"/>
    <lineage>
        <taxon>Eukaryota</taxon>
        <taxon>Metazoa</taxon>
        <taxon>Chordata</taxon>
        <taxon>Craniata</taxon>
        <taxon>Vertebrata</taxon>
        <taxon>Euteleostomi</taxon>
        <taxon>Archelosauria</taxon>
        <taxon>Archosauria</taxon>
        <taxon>Dinosauria</taxon>
        <taxon>Saurischia</taxon>
        <taxon>Theropoda</taxon>
        <taxon>Coelurosauria</taxon>
        <taxon>Aves</taxon>
        <taxon>Neognathae</taxon>
        <taxon>Neoaves</taxon>
        <taxon>Telluraves</taxon>
        <taxon>Coraciimorphae</taxon>
        <taxon>Piciformes</taxon>
        <taxon>Ramphastidae</taxon>
        <taxon>Eubucco</taxon>
    </lineage>
</organism>
<feature type="binding site" evidence="21">
    <location>
        <position position="59"/>
    </location>
    <ligand>
        <name>ATP</name>
        <dbReference type="ChEBI" id="CHEBI:30616"/>
    </ligand>
</feature>
<keyword evidence="7" id="KW-0808">Transferase</keyword>
<dbReference type="Gene3D" id="3.30.200.20">
    <property type="entry name" value="Phosphorylase Kinase, domain 1"/>
    <property type="match status" value="1"/>
</dbReference>
<evidence type="ECO:0000256" key="3">
    <source>
        <dbReference type="ARBA" id="ARBA00005505"/>
    </source>
</evidence>
<dbReference type="InterPro" id="IPR008271">
    <property type="entry name" value="Ser/Thr_kinase_AS"/>
</dbReference>
<comment type="catalytic activity">
    <reaction evidence="18">
        <text>L-threonyl-[protein] + ATP = O-phospho-L-threonyl-[protein] + ADP + H(+)</text>
        <dbReference type="Rhea" id="RHEA:46608"/>
        <dbReference type="Rhea" id="RHEA-COMP:11060"/>
        <dbReference type="Rhea" id="RHEA-COMP:11605"/>
        <dbReference type="ChEBI" id="CHEBI:15378"/>
        <dbReference type="ChEBI" id="CHEBI:30013"/>
        <dbReference type="ChEBI" id="CHEBI:30616"/>
        <dbReference type="ChEBI" id="CHEBI:61977"/>
        <dbReference type="ChEBI" id="CHEBI:456216"/>
        <dbReference type="EC" id="2.7.11.1"/>
    </reaction>
</comment>
<dbReference type="SUPFAM" id="SSF56112">
    <property type="entry name" value="Protein kinase-like (PK-like)"/>
    <property type="match status" value="1"/>
</dbReference>
<dbReference type="InterPro" id="IPR000719">
    <property type="entry name" value="Prot_kinase_dom"/>
</dbReference>
<evidence type="ECO:0000256" key="16">
    <source>
        <dbReference type="ARBA" id="ARBA00040653"/>
    </source>
</evidence>
<dbReference type="AlphaFoldDB" id="A0A7K8X476"/>
<comment type="caution">
    <text evidence="23">The sequence shown here is derived from an EMBL/GenBank/DDBJ whole genome shotgun (WGS) entry which is preliminary data.</text>
</comment>
<name>A0A7K8X476_9PICI</name>
<feature type="active site" description="Proton acceptor" evidence="20">
    <location>
        <position position="159"/>
    </location>
</feature>
<evidence type="ECO:0000256" key="9">
    <source>
        <dbReference type="ARBA" id="ARBA00022741"/>
    </source>
</evidence>
<evidence type="ECO:0000256" key="10">
    <source>
        <dbReference type="ARBA" id="ARBA00022777"/>
    </source>
</evidence>
<evidence type="ECO:0000313" key="24">
    <source>
        <dbReference type="Proteomes" id="UP000583613"/>
    </source>
</evidence>
<dbReference type="GO" id="GO:0005524">
    <property type="term" value="F:ATP binding"/>
    <property type="evidence" value="ECO:0007669"/>
    <property type="project" value="UniProtKB-KW"/>
</dbReference>
<dbReference type="PROSITE" id="PS50011">
    <property type="entry name" value="PROTEIN_KINASE_DOM"/>
    <property type="match status" value="1"/>
</dbReference>
<comment type="similarity">
    <text evidence="3">Belongs to the protein kinase superfamily. CAMK Ser/Thr protein kinase family. PIM subfamily.</text>
</comment>